<dbReference type="RefSeq" id="WP_311370098.1">
    <property type="nucleotide sequence ID" value="NZ_JAVRHX010000008.1"/>
</dbReference>
<evidence type="ECO:0000256" key="2">
    <source>
        <dbReference type="SAM" id="SignalP"/>
    </source>
</evidence>
<evidence type="ECO:0000256" key="1">
    <source>
        <dbReference type="ARBA" id="ARBA00022729"/>
    </source>
</evidence>
<dbReference type="Gene3D" id="2.40.160.20">
    <property type="match status" value="1"/>
</dbReference>
<dbReference type="Pfam" id="PF13505">
    <property type="entry name" value="OMP_b-brl"/>
    <property type="match status" value="1"/>
</dbReference>
<proteinExistence type="predicted"/>
<keyword evidence="5" id="KW-1185">Reference proteome</keyword>
<comment type="caution">
    <text evidence="4">The sequence shown here is derived from an EMBL/GenBank/DDBJ whole genome shotgun (WGS) entry which is preliminary data.</text>
</comment>
<dbReference type="SUPFAM" id="SSF56925">
    <property type="entry name" value="OMPA-like"/>
    <property type="match status" value="1"/>
</dbReference>
<feature type="signal peptide" evidence="2">
    <location>
        <begin position="1"/>
        <end position="18"/>
    </location>
</feature>
<feature type="chain" id="PRO_5046983220" evidence="2">
    <location>
        <begin position="19"/>
        <end position="212"/>
    </location>
</feature>
<dbReference type="EMBL" id="JAVRHX010000008">
    <property type="protein sequence ID" value="MDT0596574.1"/>
    <property type="molecule type" value="Genomic_DNA"/>
</dbReference>
<dbReference type="Proteomes" id="UP001253545">
    <property type="component" value="Unassembled WGS sequence"/>
</dbReference>
<sequence>MRFITFIFFLCIHQSVLANSGEFFIRPVVGVSSLSDTVGQSNGVGQTNGSIIVDVDSGLNGGIGFGYFYNDNFAVEIFWEYRTNESNTTLPDASFYEEGNYASNLFYLNGTYWFDWDDKWQYYLGAGLGWVQEIDIDLETKGIELSYSGSGETAIQGFIGVAYRLNKQLSFDLEYRYSKVASAELDGEQNGGMINELGYDPSTIQLGLTWRF</sequence>
<protein>
    <submittedName>
        <fullName evidence="4">Porin family protein</fullName>
    </submittedName>
</protein>
<feature type="domain" description="Outer membrane protein beta-barrel" evidence="3">
    <location>
        <begin position="44"/>
        <end position="212"/>
    </location>
</feature>
<organism evidence="4 5">
    <name type="scientific">Glaciecola petra</name>
    <dbReference type="NCBI Taxonomy" id="3075602"/>
    <lineage>
        <taxon>Bacteria</taxon>
        <taxon>Pseudomonadati</taxon>
        <taxon>Pseudomonadota</taxon>
        <taxon>Gammaproteobacteria</taxon>
        <taxon>Alteromonadales</taxon>
        <taxon>Alteromonadaceae</taxon>
        <taxon>Glaciecola</taxon>
    </lineage>
</organism>
<evidence type="ECO:0000259" key="3">
    <source>
        <dbReference type="Pfam" id="PF13505"/>
    </source>
</evidence>
<name>A0ABU2ZW95_9ALTE</name>
<dbReference type="InterPro" id="IPR027385">
    <property type="entry name" value="Beta-barrel_OMP"/>
</dbReference>
<gene>
    <name evidence="4" type="ORF">RM552_17085</name>
</gene>
<dbReference type="InterPro" id="IPR011250">
    <property type="entry name" value="OMP/PagP_B-barrel"/>
</dbReference>
<accession>A0ABU2ZW95</accession>
<keyword evidence="1 2" id="KW-0732">Signal</keyword>
<evidence type="ECO:0000313" key="4">
    <source>
        <dbReference type="EMBL" id="MDT0596574.1"/>
    </source>
</evidence>
<reference evidence="4 5" key="1">
    <citation type="submission" date="2023-09" db="EMBL/GenBank/DDBJ databases">
        <authorList>
            <person name="Rey-Velasco X."/>
        </authorList>
    </citation>
    <scope>NUCLEOTIDE SEQUENCE [LARGE SCALE GENOMIC DNA]</scope>
    <source>
        <strain evidence="4 5">P117</strain>
    </source>
</reference>
<evidence type="ECO:0000313" key="5">
    <source>
        <dbReference type="Proteomes" id="UP001253545"/>
    </source>
</evidence>